<accession>A0A371CKY2</accession>
<dbReference type="Proteomes" id="UP000256964">
    <property type="component" value="Unassembled WGS sequence"/>
</dbReference>
<dbReference type="AlphaFoldDB" id="A0A371CKY2"/>
<organism evidence="1 2">
    <name type="scientific">Lentinus brumalis</name>
    <dbReference type="NCBI Taxonomy" id="2498619"/>
    <lineage>
        <taxon>Eukaryota</taxon>
        <taxon>Fungi</taxon>
        <taxon>Dikarya</taxon>
        <taxon>Basidiomycota</taxon>
        <taxon>Agaricomycotina</taxon>
        <taxon>Agaricomycetes</taxon>
        <taxon>Polyporales</taxon>
        <taxon>Polyporaceae</taxon>
        <taxon>Lentinus</taxon>
    </lineage>
</organism>
<dbReference type="EMBL" id="KZ857530">
    <property type="protein sequence ID" value="RDX40930.1"/>
    <property type="molecule type" value="Genomic_DNA"/>
</dbReference>
<sequence>MCYQPILSRGTLACRRVVDDDGRCGGIPSLALFLELRVQHCLRSVPIPHGLRCTLDACGRSSLTLRFISTLGSRRQVYLPGNLTLRLCTSRQLLRQCLGYLSLILLHATLSRTPSSRDSSSCIWALRRPSCLHGPLTLASLAFCAFRRCRSPTWTLLSCRHGLRGLLVATHRRRPELSSWLR</sequence>
<protein>
    <submittedName>
        <fullName evidence="1">Uncharacterized protein</fullName>
    </submittedName>
</protein>
<gene>
    <name evidence="1" type="ORF">OH76DRAFT_279594</name>
</gene>
<evidence type="ECO:0000313" key="2">
    <source>
        <dbReference type="Proteomes" id="UP000256964"/>
    </source>
</evidence>
<evidence type="ECO:0000313" key="1">
    <source>
        <dbReference type="EMBL" id="RDX40930.1"/>
    </source>
</evidence>
<proteinExistence type="predicted"/>
<reference evidence="1 2" key="1">
    <citation type="journal article" date="2018" name="Biotechnol. Biofuels">
        <title>Integrative visual omics of the white-rot fungus Polyporus brumalis exposes the biotechnological potential of its oxidative enzymes for delignifying raw plant biomass.</title>
        <authorList>
            <person name="Miyauchi S."/>
            <person name="Rancon A."/>
            <person name="Drula E."/>
            <person name="Hage H."/>
            <person name="Chaduli D."/>
            <person name="Favel A."/>
            <person name="Grisel S."/>
            <person name="Henrissat B."/>
            <person name="Herpoel-Gimbert I."/>
            <person name="Ruiz-Duenas F.J."/>
            <person name="Chevret D."/>
            <person name="Hainaut M."/>
            <person name="Lin J."/>
            <person name="Wang M."/>
            <person name="Pangilinan J."/>
            <person name="Lipzen A."/>
            <person name="Lesage-Meessen L."/>
            <person name="Navarro D."/>
            <person name="Riley R."/>
            <person name="Grigoriev I.V."/>
            <person name="Zhou S."/>
            <person name="Raouche S."/>
            <person name="Rosso M.N."/>
        </authorList>
    </citation>
    <scope>NUCLEOTIDE SEQUENCE [LARGE SCALE GENOMIC DNA]</scope>
    <source>
        <strain evidence="1 2">BRFM 1820</strain>
    </source>
</reference>
<keyword evidence="2" id="KW-1185">Reference proteome</keyword>
<name>A0A371CKY2_9APHY</name>